<evidence type="ECO:0000256" key="3">
    <source>
        <dbReference type="ARBA" id="ARBA00022989"/>
    </source>
</evidence>
<evidence type="ECO:0000313" key="7">
    <source>
        <dbReference type="EMBL" id="HGI42960.1"/>
    </source>
</evidence>
<feature type="transmembrane region" description="Helical" evidence="5">
    <location>
        <begin position="89"/>
        <end position="109"/>
    </location>
</feature>
<dbReference type="GO" id="GO:0016020">
    <property type="term" value="C:membrane"/>
    <property type="evidence" value="ECO:0007669"/>
    <property type="project" value="UniProtKB-SubCell"/>
</dbReference>
<comment type="subcellular location">
    <subcellularLocation>
        <location evidence="1">Membrane</location>
        <topology evidence="1">Multi-pass membrane protein</topology>
    </subcellularLocation>
</comment>
<evidence type="ECO:0000256" key="1">
    <source>
        <dbReference type="ARBA" id="ARBA00004141"/>
    </source>
</evidence>
<dbReference type="PANTHER" id="PTHR42770">
    <property type="entry name" value="AMINO ACID TRANSPORTER-RELATED"/>
    <property type="match status" value="1"/>
</dbReference>
<dbReference type="AlphaFoldDB" id="A0A7C4F947"/>
<dbReference type="InterPro" id="IPR050367">
    <property type="entry name" value="APC_superfamily"/>
</dbReference>
<evidence type="ECO:0000256" key="5">
    <source>
        <dbReference type="SAM" id="Phobius"/>
    </source>
</evidence>
<dbReference type="PANTHER" id="PTHR42770:SF7">
    <property type="entry name" value="MEMBRANE PROTEIN"/>
    <property type="match status" value="1"/>
</dbReference>
<evidence type="ECO:0000256" key="4">
    <source>
        <dbReference type="ARBA" id="ARBA00023136"/>
    </source>
</evidence>
<accession>A0A7C4F947</accession>
<dbReference type="EMBL" id="DTFI01000031">
    <property type="protein sequence ID" value="HGI42960.1"/>
    <property type="molecule type" value="Genomic_DNA"/>
</dbReference>
<feature type="transmembrane region" description="Helical" evidence="5">
    <location>
        <begin position="53"/>
        <end position="77"/>
    </location>
</feature>
<comment type="caution">
    <text evidence="7">The sequence shown here is derived from an EMBL/GenBank/DDBJ whole genome shotgun (WGS) entry which is preliminary data.</text>
</comment>
<gene>
    <name evidence="7" type="ORF">ENV17_01050</name>
</gene>
<reference evidence="7" key="1">
    <citation type="journal article" date="2020" name="mSystems">
        <title>Genome- and Community-Level Interaction Insights into Carbon Utilization and Element Cycling Functions of Hydrothermarchaeota in Hydrothermal Sediment.</title>
        <authorList>
            <person name="Zhou Z."/>
            <person name="Liu Y."/>
            <person name="Xu W."/>
            <person name="Pan J."/>
            <person name="Luo Z.H."/>
            <person name="Li M."/>
        </authorList>
    </citation>
    <scope>NUCLEOTIDE SEQUENCE [LARGE SCALE GENOMIC DNA]</scope>
    <source>
        <strain evidence="7">SpSt-735</strain>
    </source>
</reference>
<feature type="transmembrane region" description="Helical" evidence="5">
    <location>
        <begin position="322"/>
        <end position="340"/>
    </location>
</feature>
<feature type="domain" description="Amino acid permease/ SLC12A" evidence="6">
    <location>
        <begin position="25"/>
        <end position="400"/>
    </location>
</feature>
<proteinExistence type="predicted"/>
<protein>
    <submittedName>
        <fullName evidence="7">Amino acid permease</fullName>
    </submittedName>
</protein>
<feature type="transmembrane region" description="Helical" evidence="5">
    <location>
        <begin position="230"/>
        <end position="254"/>
    </location>
</feature>
<dbReference type="Pfam" id="PF00324">
    <property type="entry name" value="AA_permease"/>
    <property type="match status" value="1"/>
</dbReference>
<dbReference type="Gene3D" id="1.20.1740.10">
    <property type="entry name" value="Amino acid/polyamine transporter I"/>
    <property type="match status" value="1"/>
</dbReference>
<dbReference type="GO" id="GO:0055085">
    <property type="term" value="P:transmembrane transport"/>
    <property type="evidence" value="ECO:0007669"/>
    <property type="project" value="InterPro"/>
</dbReference>
<feature type="transmembrane region" description="Helical" evidence="5">
    <location>
        <begin position="159"/>
        <end position="179"/>
    </location>
</feature>
<dbReference type="InterPro" id="IPR004841">
    <property type="entry name" value="AA-permease/SLC12A_dom"/>
</dbReference>
<name>A0A7C4F947_THEPE</name>
<feature type="transmembrane region" description="Helical" evidence="5">
    <location>
        <begin position="129"/>
        <end position="147"/>
    </location>
</feature>
<keyword evidence="2 5" id="KW-0812">Transmembrane</keyword>
<feature type="transmembrane region" description="Helical" evidence="5">
    <location>
        <begin position="21"/>
        <end position="47"/>
    </location>
</feature>
<feature type="transmembrane region" description="Helical" evidence="5">
    <location>
        <begin position="276"/>
        <end position="301"/>
    </location>
</feature>
<feature type="transmembrane region" description="Helical" evidence="5">
    <location>
        <begin position="346"/>
        <end position="365"/>
    </location>
</feature>
<evidence type="ECO:0000259" key="6">
    <source>
        <dbReference type="Pfam" id="PF00324"/>
    </source>
</evidence>
<feature type="transmembrane region" description="Helical" evidence="5">
    <location>
        <begin position="191"/>
        <end position="209"/>
    </location>
</feature>
<feature type="transmembrane region" description="Helical" evidence="5">
    <location>
        <begin position="404"/>
        <end position="422"/>
    </location>
</feature>
<sequence>MLSRPWCLPVQKPVLPRQLGLLDAVSVGLGAIIGAGIFVLIGIAAGLAGSGVLLAVVLSGVSASFTALSFCELGAALPRAGGVYEYGHTLISPFVGFIMGWLWVSGNIVLGATASLGFGNYLSSAFPGIPPRAAALGLVLVVTLLNAIGTKLTAGVNNVIVAVKVLALVVFSAVGLANVNPANFGNPLGRGLAPVLQAAGLFYFAYIGFPRITTVAEEVKDPERTIPRAILLALFISMAVYLLTAAAAVGLIGWERLSESQAPLAEAAEAIGLSPLLYAGGLLATFSVVLTSVMGQSRVFFAMARNEEVPYFLSRVHRRLGTPIYTVLLSGVIMAVLVLTVDLSSLAGLTSICVLSTHVLTNYAALRLPREGLKVRFDVRGVPVHAYLGALLSIALVASLAPSSGVLGLLVFLLGIAWYMSYKGLRSKLKRRPGGS</sequence>
<evidence type="ECO:0000256" key="2">
    <source>
        <dbReference type="ARBA" id="ARBA00022692"/>
    </source>
</evidence>
<dbReference type="PIRSF" id="PIRSF006060">
    <property type="entry name" value="AA_transporter"/>
    <property type="match status" value="1"/>
</dbReference>
<keyword evidence="4 5" id="KW-0472">Membrane</keyword>
<keyword evidence="3 5" id="KW-1133">Transmembrane helix</keyword>
<organism evidence="7">
    <name type="scientific">Thermofilum pendens</name>
    <dbReference type="NCBI Taxonomy" id="2269"/>
    <lineage>
        <taxon>Archaea</taxon>
        <taxon>Thermoproteota</taxon>
        <taxon>Thermoprotei</taxon>
        <taxon>Thermofilales</taxon>
        <taxon>Thermofilaceae</taxon>
        <taxon>Thermofilum</taxon>
    </lineage>
</organism>
<feature type="transmembrane region" description="Helical" evidence="5">
    <location>
        <begin position="377"/>
        <end position="398"/>
    </location>
</feature>